<name>A0A4R2P1E0_9FLAO</name>
<protein>
    <recommendedName>
        <fullName evidence="3">Apea-like HEPN domain-containing protein</fullName>
    </recommendedName>
</protein>
<dbReference type="OrthoDB" id="6626310at2"/>
<dbReference type="RefSeq" id="WP_132791196.1">
    <property type="nucleotide sequence ID" value="NZ_SLXM01000001.1"/>
</dbReference>
<accession>A0A4R2P1E0</accession>
<evidence type="ECO:0000313" key="1">
    <source>
        <dbReference type="EMBL" id="TCP27878.1"/>
    </source>
</evidence>
<keyword evidence="2" id="KW-1185">Reference proteome</keyword>
<proteinExistence type="predicted"/>
<evidence type="ECO:0008006" key="3">
    <source>
        <dbReference type="Google" id="ProtNLM"/>
    </source>
</evidence>
<comment type="caution">
    <text evidence="1">The sequence shown here is derived from an EMBL/GenBank/DDBJ whole genome shotgun (WGS) entry which is preliminary data.</text>
</comment>
<dbReference type="EMBL" id="SLXM01000001">
    <property type="protein sequence ID" value="TCP27878.1"/>
    <property type="molecule type" value="Genomic_DNA"/>
</dbReference>
<evidence type="ECO:0000313" key="2">
    <source>
        <dbReference type="Proteomes" id="UP000294564"/>
    </source>
</evidence>
<dbReference type="Proteomes" id="UP000294564">
    <property type="component" value="Unassembled WGS sequence"/>
</dbReference>
<sequence>MWISKKSDWKEPQSDLCKYFIEKLKQQVDATEVISNKHRTTNGLTLISEIIKVAEMTKERPKYKNRLNSLLMESKEPYLNSNIVNDYIISNYFPDIRRYYKGIDPLKVSSNSRELKLLIIDSKKFFIRVEENYYNYIIKEVQAIDFSTVHFEKESKKIDLIIACFTTYVLYLGYSATSISDIAYRYVFKNHGYKTPLKIIQHFNGKLNSFKFLLKTPKDSIEFSFIKENLNEEHVKTRKVEYNQIKNNFLNKKISVKKGEELYELSTESIDPHNFVRILYDQGLKRYVANKDRLTLNYFTPFFNNIYWRFGKQSSENNHKYQSSKVVLDPINVPERPNTLYDTLTRLAKDFDFEDAISDGIPSFQSLLQPVYFYNLALGSKSIENSISLLWTTLEMLIPYRPYEYDIENVQFFVSKSLSIGSVGRELLSFILRYIETNNINNNELSSDDLKAQYVKLTPFSLKKWADWLCQDYSENSKKDPYDDLKNYSNLLCKKFCELNNLYSGKTDTVSYWLRKIKSSELSIKYQLDRIYLHRNQIVHTGKFINEYSNLWSHLEWYVGKLLSYSIVSSLEGEKDLEKMFLHLHSKNEQIINVLESNLDKKIHEMDFLFEEIFEPTWQMF</sequence>
<dbReference type="AlphaFoldDB" id="A0A4R2P1E0"/>
<gene>
    <name evidence="1" type="ORF">EV195_10137</name>
</gene>
<reference evidence="1 2" key="1">
    <citation type="submission" date="2019-03" db="EMBL/GenBank/DDBJ databases">
        <title>Genomic Encyclopedia of Type Strains, Phase IV (KMG-IV): sequencing the most valuable type-strain genomes for metagenomic binning, comparative biology and taxonomic classification.</title>
        <authorList>
            <person name="Goeker M."/>
        </authorList>
    </citation>
    <scope>NUCLEOTIDE SEQUENCE [LARGE SCALE GENOMIC DNA]</scope>
    <source>
        <strain evidence="1 2">DSM 14836</strain>
    </source>
</reference>
<organism evidence="1 2">
    <name type="scientific">Tenacibaculum skagerrakense</name>
    <dbReference type="NCBI Taxonomy" id="186571"/>
    <lineage>
        <taxon>Bacteria</taxon>
        <taxon>Pseudomonadati</taxon>
        <taxon>Bacteroidota</taxon>
        <taxon>Flavobacteriia</taxon>
        <taxon>Flavobacteriales</taxon>
        <taxon>Flavobacteriaceae</taxon>
        <taxon>Tenacibaculum</taxon>
    </lineage>
</organism>